<reference evidence="2 3" key="1">
    <citation type="journal article" date="2015" name="Stand. Genomic Sci.">
        <title>Genomic Encyclopedia of Bacterial and Archaeal Type Strains, Phase III: the genomes of soil and plant-associated and newly described type strains.</title>
        <authorList>
            <person name="Whitman W.B."/>
            <person name="Woyke T."/>
            <person name="Klenk H.P."/>
            <person name="Zhou Y."/>
            <person name="Lilburn T.G."/>
            <person name="Beck B.J."/>
            <person name="De Vos P."/>
            <person name="Vandamme P."/>
            <person name="Eisen J.A."/>
            <person name="Garrity G."/>
            <person name="Hugenholtz P."/>
            <person name="Kyrpides N.C."/>
        </authorList>
    </citation>
    <scope>NUCLEOTIDE SEQUENCE [LARGE SCALE GENOMIC DNA]</scope>
    <source>
        <strain evidence="2 3">AC4r</strain>
    </source>
</reference>
<comment type="caution">
    <text evidence="2">The sequence shown here is derived from an EMBL/GenBank/DDBJ whole genome shotgun (WGS) entry which is preliminary data.</text>
</comment>
<feature type="transmembrane region" description="Helical" evidence="1">
    <location>
        <begin position="50"/>
        <end position="71"/>
    </location>
</feature>
<organism evidence="2 3">
    <name type="scientific">Microcella alkaliphila</name>
    <dbReference type="NCBI Taxonomy" id="279828"/>
    <lineage>
        <taxon>Bacteria</taxon>
        <taxon>Bacillati</taxon>
        <taxon>Actinomycetota</taxon>
        <taxon>Actinomycetes</taxon>
        <taxon>Micrococcales</taxon>
        <taxon>Microbacteriaceae</taxon>
        <taxon>Microcella</taxon>
    </lineage>
</organism>
<feature type="transmembrane region" description="Helical" evidence="1">
    <location>
        <begin position="20"/>
        <end position="38"/>
    </location>
</feature>
<keyword evidence="1" id="KW-1133">Transmembrane helix</keyword>
<evidence type="ECO:0000313" key="3">
    <source>
        <dbReference type="Proteomes" id="UP000292408"/>
    </source>
</evidence>
<feature type="transmembrane region" description="Helical" evidence="1">
    <location>
        <begin position="78"/>
        <end position="100"/>
    </location>
</feature>
<name>A0A4Q7TV68_9MICO</name>
<dbReference type="RefSeq" id="WP_130280158.1">
    <property type="nucleotide sequence ID" value="NZ_SGXT01000011.1"/>
</dbReference>
<feature type="transmembrane region" description="Helical" evidence="1">
    <location>
        <begin position="112"/>
        <end position="132"/>
    </location>
</feature>
<dbReference type="Proteomes" id="UP000292408">
    <property type="component" value="Unassembled WGS sequence"/>
</dbReference>
<dbReference type="EMBL" id="SGXT01000011">
    <property type="protein sequence ID" value="RZT63948.1"/>
    <property type="molecule type" value="Genomic_DNA"/>
</dbReference>
<evidence type="ECO:0008006" key="4">
    <source>
        <dbReference type="Google" id="ProtNLM"/>
    </source>
</evidence>
<sequence>MTSVSDSAVAPSRVNGFTRVLVAVYGILALAATGRSFYQIATKFEEAPLAYSLSAVAAVVYILATVALVAPGRGWFRVAWLAIGFEMVGVVAVGIVSIAIPELFPADTVWSQFGRGYGFVPLVLPILGLWALSRTARASRRSDARDAAESAEVSS</sequence>
<accession>A0A4Q7TV68</accession>
<dbReference type="AlphaFoldDB" id="A0A4Q7TV68"/>
<gene>
    <name evidence="2" type="ORF">EV140_0178</name>
</gene>
<protein>
    <recommendedName>
        <fullName evidence="4">DNA uptake lipoprotein</fullName>
    </recommendedName>
</protein>
<keyword evidence="1" id="KW-0812">Transmembrane</keyword>
<keyword evidence="3" id="KW-1185">Reference proteome</keyword>
<proteinExistence type="predicted"/>
<dbReference type="OrthoDB" id="25997at2"/>
<evidence type="ECO:0000313" key="2">
    <source>
        <dbReference type="EMBL" id="RZT63948.1"/>
    </source>
</evidence>
<evidence type="ECO:0000256" key="1">
    <source>
        <dbReference type="SAM" id="Phobius"/>
    </source>
</evidence>
<keyword evidence="1" id="KW-0472">Membrane</keyword>